<feature type="transmembrane region" description="Helical" evidence="6">
    <location>
        <begin position="373"/>
        <end position="392"/>
    </location>
</feature>
<dbReference type="PANTHER" id="PTHR23513:SF6">
    <property type="entry name" value="MAJOR FACILITATOR SUPERFAMILY ASSOCIATED DOMAIN-CONTAINING PROTEIN"/>
    <property type="match status" value="1"/>
</dbReference>
<reference evidence="7 8" key="1">
    <citation type="submission" date="2015-10" db="EMBL/GenBank/DDBJ databases">
        <title>Corynebacteirum lowii and Corynebacterium oculi species nova, derived from human clinical disease and and emended description of Corynebacterium mastiditis.</title>
        <authorList>
            <person name="Bernard K."/>
            <person name="Pacheco A.L."/>
            <person name="Mcdougall C."/>
            <person name="Burtx T."/>
            <person name="Weibe D."/>
            <person name="Tyler S."/>
            <person name="Olson A.B."/>
            <person name="Cnockaert M."/>
            <person name="Eguchi H."/>
            <person name="Kuwahara T."/>
            <person name="Nakayama-Imaohji H."/>
            <person name="Boudewijins M."/>
            <person name="Van Hoecke F."/>
            <person name="Bernier A.-M."/>
            <person name="Vandamme P."/>
        </authorList>
    </citation>
    <scope>NUCLEOTIDE SEQUENCE [LARGE SCALE GENOMIC DNA]</scope>
    <source>
        <strain evidence="7 8">NML 130206</strain>
    </source>
</reference>
<evidence type="ECO:0000256" key="6">
    <source>
        <dbReference type="SAM" id="Phobius"/>
    </source>
</evidence>
<dbReference type="Gene3D" id="1.20.1250.20">
    <property type="entry name" value="MFS general substrate transporter like domains"/>
    <property type="match status" value="1"/>
</dbReference>
<feature type="transmembrane region" description="Helical" evidence="6">
    <location>
        <begin position="175"/>
        <end position="194"/>
    </location>
</feature>
<gene>
    <name evidence="7" type="ORF">Clow_01679</name>
</gene>
<feature type="transmembrane region" description="Helical" evidence="6">
    <location>
        <begin position="345"/>
        <end position="367"/>
    </location>
</feature>
<feature type="transmembrane region" description="Helical" evidence="6">
    <location>
        <begin position="12"/>
        <end position="38"/>
    </location>
</feature>
<evidence type="ECO:0000256" key="4">
    <source>
        <dbReference type="ARBA" id="ARBA00022989"/>
    </source>
</evidence>
<evidence type="ECO:0000313" key="7">
    <source>
        <dbReference type="EMBL" id="KQB85937.1"/>
    </source>
</evidence>
<dbReference type="Proteomes" id="UP000050488">
    <property type="component" value="Unassembled WGS sequence"/>
</dbReference>
<feature type="transmembrane region" description="Helical" evidence="6">
    <location>
        <begin position="79"/>
        <end position="102"/>
    </location>
</feature>
<keyword evidence="7" id="KW-0808">Transferase</keyword>
<evidence type="ECO:0000256" key="1">
    <source>
        <dbReference type="ARBA" id="ARBA00004651"/>
    </source>
</evidence>
<feature type="transmembrane region" description="Helical" evidence="6">
    <location>
        <begin position="50"/>
        <end position="67"/>
    </location>
</feature>
<dbReference type="AlphaFoldDB" id="A0A0Q0UHF4"/>
<dbReference type="PANTHER" id="PTHR23513">
    <property type="entry name" value="INTEGRAL MEMBRANE EFFLUX PROTEIN-RELATED"/>
    <property type="match status" value="1"/>
</dbReference>
<organism evidence="7 8">
    <name type="scientific">Corynebacterium lowii</name>
    <dbReference type="NCBI Taxonomy" id="1544413"/>
    <lineage>
        <taxon>Bacteria</taxon>
        <taxon>Bacillati</taxon>
        <taxon>Actinomycetota</taxon>
        <taxon>Actinomycetes</taxon>
        <taxon>Mycobacteriales</taxon>
        <taxon>Corynebacteriaceae</taxon>
        <taxon>Corynebacterium</taxon>
    </lineage>
</organism>
<keyword evidence="7" id="KW-0012">Acyltransferase</keyword>
<name>A0A0Q0UHF4_9CORY</name>
<keyword evidence="3 6" id="KW-0812">Transmembrane</keyword>
<accession>A0A0Q0UHF4</accession>
<dbReference type="GO" id="GO:0022857">
    <property type="term" value="F:transmembrane transporter activity"/>
    <property type="evidence" value="ECO:0007669"/>
    <property type="project" value="InterPro"/>
</dbReference>
<evidence type="ECO:0000256" key="5">
    <source>
        <dbReference type="ARBA" id="ARBA00023136"/>
    </source>
</evidence>
<dbReference type="Pfam" id="PF07690">
    <property type="entry name" value="MFS_1"/>
    <property type="match status" value="1"/>
</dbReference>
<feature type="transmembrane region" description="Helical" evidence="6">
    <location>
        <begin position="284"/>
        <end position="305"/>
    </location>
</feature>
<proteinExistence type="predicted"/>
<evidence type="ECO:0000256" key="3">
    <source>
        <dbReference type="ARBA" id="ARBA00022692"/>
    </source>
</evidence>
<dbReference type="InterPro" id="IPR011701">
    <property type="entry name" value="MFS"/>
</dbReference>
<evidence type="ECO:0000256" key="2">
    <source>
        <dbReference type="ARBA" id="ARBA00022475"/>
    </source>
</evidence>
<dbReference type="InterPro" id="IPR036259">
    <property type="entry name" value="MFS_trans_sf"/>
</dbReference>
<dbReference type="SUPFAM" id="SSF103473">
    <property type="entry name" value="MFS general substrate transporter"/>
    <property type="match status" value="1"/>
</dbReference>
<feature type="transmembrane region" description="Helical" evidence="6">
    <location>
        <begin position="254"/>
        <end position="277"/>
    </location>
</feature>
<keyword evidence="2" id="KW-1003">Cell membrane</keyword>
<dbReference type="GO" id="GO:0005886">
    <property type="term" value="C:plasma membrane"/>
    <property type="evidence" value="ECO:0007669"/>
    <property type="project" value="UniProtKB-SubCell"/>
</dbReference>
<dbReference type="EMBL" id="LKEV01000005">
    <property type="protein sequence ID" value="KQB85937.1"/>
    <property type="molecule type" value="Genomic_DNA"/>
</dbReference>
<keyword evidence="5 6" id="KW-0472">Membrane</keyword>
<dbReference type="GO" id="GO:0016746">
    <property type="term" value="F:acyltransferase activity"/>
    <property type="evidence" value="ECO:0007669"/>
    <property type="project" value="UniProtKB-KW"/>
</dbReference>
<keyword evidence="8" id="KW-1185">Reference proteome</keyword>
<keyword evidence="4 6" id="KW-1133">Transmembrane helix</keyword>
<dbReference type="CDD" id="cd06173">
    <property type="entry name" value="MFS_MefA_like"/>
    <property type="match status" value="1"/>
</dbReference>
<dbReference type="STRING" id="1544413.Clow_01679"/>
<feature type="transmembrane region" description="Helical" evidence="6">
    <location>
        <begin position="311"/>
        <end position="333"/>
    </location>
</feature>
<protein>
    <submittedName>
        <fullName evidence="7">2-acyl-glycerophospho-ethanolamine acyltransferase</fullName>
    </submittedName>
</protein>
<evidence type="ECO:0000313" key="8">
    <source>
        <dbReference type="Proteomes" id="UP000050488"/>
    </source>
</evidence>
<dbReference type="RefSeq" id="WP_069724601.1">
    <property type="nucleotide sequence ID" value="NZ_JAUSQY010000001.1"/>
</dbReference>
<sequence>MSAPVVLRNRRFAAVWVGQFLTQAAARLYQVGIVWWLVGLTNRTNPGYQAGVLLMAATLPAVLLVPLSSRLIARWDRRWVLAGAAGAAGTVGLIAATCAALSPGAALPFAALCLVAIALASCQAVFDPCLTTSIPELVEDEDIEAATSFQLATQSVAGLAGGFLGPLIVESFGARGLLVACVAAYLAAAGLVGARRFPHTAPRGITGAAAPRPWGVLRRLPTMRIMLLCFTAANFFTTAVFILMPLFARTVLHTTGAAVSVFEAALSAGTILGAAVGPRLSLRLPTVGGAGLGLTAAGLALPGLIPHAAITAAGLVLAGTCIGTIGVRFVSLFQRAVPAEDKPAFFTVMQALISATLPVSSLVFGVLGDAVSVRALFLFQGIGLIPVALLACRAASRISLTLERPTP</sequence>
<comment type="subcellular location">
    <subcellularLocation>
        <location evidence="1">Cell membrane</location>
        <topology evidence="1">Multi-pass membrane protein</topology>
    </subcellularLocation>
</comment>
<comment type="caution">
    <text evidence="7">The sequence shown here is derived from an EMBL/GenBank/DDBJ whole genome shotgun (WGS) entry which is preliminary data.</text>
</comment>
<feature type="transmembrane region" description="Helical" evidence="6">
    <location>
        <begin position="225"/>
        <end position="248"/>
    </location>
</feature>
<dbReference type="PATRIC" id="fig|1544413.3.peg.1686"/>